<feature type="region of interest" description="Disordered" evidence="1">
    <location>
        <begin position="453"/>
        <end position="490"/>
    </location>
</feature>
<sequence length="1099" mass="123060">MSEESADVSGDIIEQEEVFFDDNSSSSNSGSALVNSFLANLLNNQNNETQLDSDFITNSSLAEVSVFPSEVRFPTSFPNIELKQKLLFSNRGMIDEHFTVRMTGDVEFQVKEKKIDLPAGNCYSLYVTFLPKTVSLFQASLIFEGRVSLIVSLLGHCVPSPLDFPSPSSPLWKFPNSKSHRTFMFTNRSFSLALDVNFSVNSQSITVDPDHLSLDPGTSDHICVTFDPHFAGLYEDPSITIQCEKSGDIVTIPLQFIGPRSCTIVDFGAVPIGASCEQTIQLKSPQIAPLDIAWPFSITNPDENGIEQTEFTFSFYSKRPGAFRQMLKFDSFDIELKGTAATPPFKILIPKKYPNRPFEIRNVADRTIRYKIVAPEGYIIDTNEVILRPNQTGKINIISESGISGSPEIIIIWNNSDGRQIKDRVVLPKDGNSLMDLTEISILDEPSAMSISDIQKSQESIKHHSKTPTRQTPKNINQQIKKRPPESAKNLKSNFNQYTEQELTQKVTSNSLKIYGNNNVNYNKTVTNRRNPIPLPPNSQQQMNKTTSTSPKHRKRHRQKQGIDYDPNFVGNQPGFESSSSFIPFFGVSPENQQSFELAINAPRDFSVVAPDFVTLYDDHFTSNVPFIMTCNSSPQTENTDYLRIISNGQIALQIPIISYRDTSNLEFETTILLNKNTAVLDVHNNGGRSGFITFGLSNDSQVTVTPLAKVLKQYESHRFIFNFESDPEKAKITVFTGDEIIRQIKAALRPNEFYSTMFEYQRLRPELTFIKDSLFKCDRGEIASITRKFIRQTPLRFVSNVQLTFSPANLEFNSTLISKKLIISNNGFQACPFEIEPLDDFVTASKKSGQIRAESQVKITVSIKEPQNSALRIFFADDTYEVPIDFVENSSVIIDNKTFSASQPAVDFGQVEIGLTGESSIVLSNHIDKDIVLTIELPKRTPFSCQRIVPVEANGSMEVPIHFTPDLDDVFEATMIIESKSDRLEINLIGEGTKLEDADDQLSDDSDSDCVIFPKCEPGLLRRAKVKVSNKTNKIVQIEANSSPPFICPIGVFKVEACSYVWFPVHFLPKVEGMYEGSLEFKADNGKVTIVTLKGTCE</sequence>
<accession>A0ABR2KEB3</accession>
<dbReference type="EMBL" id="JAPFFF010000005">
    <property type="protein sequence ID" value="KAK8889450.1"/>
    <property type="molecule type" value="Genomic_DNA"/>
</dbReference>
<protein>
    <recommendedName>
        <fullName evidence="2">Cep192-like domain-containing protein</fullName>
    </recommendedName>
</protein>
<reference evidence="3 4" key="1">
    <citation type="submission" date="2024-04" db="EMBL/GenBank/DDBJ databases">
        <title>Tritrichomonas musculus Genome.</title>
        <authorList>
            <person name="Alves-Ferreira E."/>
            <person name="Grigg M."/>
            <person name="Lorenzi H."/>
            <person name="Galac M."/>
        </authorList>
    </citation>
    <scope>NUCLEOTIDE SEQUENCE [LARGE SCALE GENOMIC DNA]</scope>
    <source>
        <strain evidence="3 4">EAF2021</strain>
    </source>
</reference>
<dbReference type="Gene3D" id="2.60.40.10">
    <property type="entry name" value="Immunoglobulins"/>
    <property type="match status" value="4"/>
</dbReference>
<dbReference type="InterPro" id="IPR039103">
    <property type="entry name" value="Spd-2/CEP192"/>
</dbReference>
<comment type="caution">
    <text evidence="3">The sequence shown here is derived from an EMBL/GenBank/DDBJ whole genome shotgun (WGS) entry which is preliminary data.</text>
</comment>
<feature type="compositionally biased region" description="Polar residues" evidence="1">
    <location>
        <begin position="538"/>
        <end position="550"/>
    </location>
</feature>
<dbReference type="PANTHER" id="PTHR16029:SF11">
    <property type="entry name" value="CENTROSOMAL PROTEIN OF 192 KDA"/>
    <property type="match status" value="1"/>
</dbReference>
<keyword evidence="4" id="KW-1185">Reference proteome</keyword>
<evidence type="ECO:0000256" key="1">
    <source>
        <dbReference type="SAM" id="MobiDB-lite"/>
    </source>
</evidence>
<gene>
    <name evidence="3" type="ORF">M9Y10_034197</name>
</gene>
<evidence type="ECO:0000313" key="4">
    <source>
        <dbReference type="Proteomes" id="UP001470230"/>
    </source>
</evidence>
<feature type="compositionally biased region" description="Basic residues" evidence="1">
    <location>
        <begin position="551"/>
        <end position="560"/>
    </location>
</feature>
<dbReference type="InterPro" id="IPR054088">
    <property type="entry name" value="Cep192-like_D8"/>
</dbReference>
<evidence type="ECO:0000259" key="2">
    <source>
        <dbReference type="Pfam" id="PF22066"/>
    </source>
</evidence>
<dbReference type="Pfam" id="PF22066">
    <property type="entry name" value="Cep192_D8"/>
    <property type="match status" value="1"/>
</dbReference>
<feature type="compositionally biased region" description="Low complexity" evidence="1">
    <location>
        <begin position="522"/>
        <end position="531"/>
    </location>
</feature>
<feature type="compositionally biased region" description="Polar residues" evidence="1">
    <location>
        <begin position="468"/>
        <end position="479"/>
    </location>
</feature>
<name>A0ABR2KEB3_9EUKA</name>
<evidence type="ECO:0000313" key="3">
    <source>
        <dbReference type="EMBL" id="KAK8889450.1"/>
    </source>
</evidence>
<proteinExistence type="predicted"/>
<dbReference type="Proteomes" id="UP001470230">
    <property type="component" value="Unassembled WGS sequence"/>
</dbReference>
<dbReference type="InterPro" id="IPR013783">
    <property type="entry name" value="Ig-like_fold"/>
</dbReference>
<dbReference type="PANTHER" id="PTHR16029">
    <property type="entry name" value="CENTROSOMAL PROTEIN OF 192 KDA"/>
    <property type="match status" value="1"/>
</dbReference>
<feature type="region of interest" description="Disordered" evidence="1">
    <location>
        <begin position="522"/>
        <end position="566"/>
    </location>
</feature>
<organism evidence="3 4">
    <name type="scientific">Tritrichomonas musculus</name>
    <dbReference type="NCBI Taxonomy" id="1915356"/>
    <lineage>
        <taxon>Eukaryota</taxon>
        <taxon>Metamonada</taxon>
        <taxon>Parabasalia</taxon>
        <taxon>Tritrichomonadida</taxon>
        <taxon>Tritrichomonadidae</taxon>
        <taxon>Tritrichomonas</taxon>
    </lineage>
</organism>
<feature type="domain" description="Cep192-like" evidence="2">
    <location>
        <begin position="1009"/>
        <end position="1098"/>
    </location>
</feature>